<dbReference type="GO" id="GO:0006284">
    <property type="term" value="P:base-excision repair"/>
    <property type="evidence" value="ECO:0007669"/>
    <property type="project" value="InterPro"/>
</dbReference>
<feature type="compositionally biased region" description="Polar residues" evidence="10">
    <location>
        <begin position="73"/>
        <end position="85"/>
    </location>
</feature>
<comment type="similarity">
    <text evidence="3">Belongs to the DNA glycosylase MPG family.</text>
</comment>
<feature type="region of interest" description="Disordered" evidence="10">
    <location>
        <begin position="1"/>
        <end position="24"/>
    </location>
</feature>
<keyword evidence="7" id="KW-0234">DNA repair</keyword>
<evidence type="ECO:0000256" key="8">
    <source>
        <dbReference type="ARBA" id="ARBA00033426"/>
    </source>
</evidence>
<dbReference type="EC" id="3.2.2.21" evidence="4"/>
<evidence type="ECO:0000256" key="3">
    <source>
        <dbReference type="ARBA" id="ARBA00009232"/>
    </source>
</evidence>
<feature type="compositionally biased region" description="Basic residues" evidence="10">
    <location>
        <begin position="1"/>
        <end position="10"/>
    </location>
</feature>
<evidence type="ECO:0000313" key="13">
    <source>
        <dbReference type="Proteomes" id="UP001162131"/>
    </source>
</evidence>
<evidence type="ECO:0000256" key="10">
    <source>
        <dbReference type="SAM" id="MobiDB-lite"/>
    </source>
</evidence>
<sequence length="291" mass="32522">MVKKVAKKALKNQQPPKAANKRPLSAYMLFAQARKDTYRSTSSNLSSSEIAKKIGNEWKQLDESQRAEWQARAASSNDPSTTENSIPILREEPAQSSGLKTELPLSFYQQDTVTVARELIGKVMEHTSEHGTIATIINEAEAYTQDEASCHAFKGKSERNKAMFAEPGTIYLYYVYGQNICINFKTEYAGRGCAVLIRGCLPLRGDGLLLGGEGVKNKKKMLNGPAKLVKSMRIPMAYYGKSVLDNDCPIKIYDEGYRPIDLQTTPRIGISQAKELPWRFLCKDVQKEDLN</sequence>
<dbReference type="PANTHER" id="PTHR10429">
    <property type="entry name" value="DNA-3-METHYLADENINE GLYCOSYLASE"/>
    <property type="match status" value="1"/>
</dbReference>
<feature type="region of interest" description="Disordered" evidence="10">
    <location>
        <begin position="66"/>
        <end position="89"/>
    </location>
</feature>
<dbReference type="Proteomes" id="UP001162131">
    <property type="component" value="Unassembled WGS sequence"/>
</dbReference>
<dbReference type="CDD" id="cd00084">
    <property type="entry name" value="HMG-box_SF"/>
    <property type="match status" value="1"/>
</dbReference>
<dbReference type="SMART" id="SM00398">
    <property type="entry name" value="HMG"/>
    <property type="match status" value="1"/>
</dbReference>
<dbReference type="Pfam" id="PF00505">
    <property type="entry name" value="HMG_box"/>
    <property type="match status" value="1"/>
</dbReference>
<keyword evidence="13" id="KW-1185">Reference proteome</keyword>
<dbReference type="GO" id="GO:0003677">
    <property type="term" value="F:DNA binding"/>
    <property type="evidence" value="ECO:0007669"/>
    <property type="project" value="UniProtKB-UniRule"/>
</dbReference>
<evidence type="ECO:0000259" key="11">
    <source>
        <dbReference type="PROSITE" id="PS50118"/>
    </source>
</evidence>
<comment type="caution">
    <text evidence="12">The sequence shown here is derived from an EMBL/GenBank/DDBJ whole genome shotgun (WGS) entry which is preliminary data.</text>
</comment>
<dbReference type="SUPFAM" id="SSF50486">
    <property type="entry name" value="FMT C-terminal domain-like"/>
    <property type="match status" value="1"/>
</dbReference>
<keyword evidence="5" id="KW-0227">DNA damage</keyword>
<dbReference type="PANTHER" id="PTHR10429:SF0">
    <property type="entry name" value="DNA-3-METHYLADENINE GLYCOSYLASE"/>
    <property type="match status" value="1"/>
</dbReference>
<comment type="catalytic activity">
    <reaction evidence="1">
        <text>Hydrolysis of alkylated DNA, releasing 3-methyladenine, 3-methylguanine, 7-methylguanine and 7-methyladenine.</text>
        <dbReference type="EC" id="3.2.2.21"/>
    </reaction>
</comment>
<dbReference type="InterPro" id="IPR011034">
    <property type="entry name" value="Formyl_transferase-like_C_sf"/>
</dbReference>
<evidence type="ECO:0000256" key="6">
    <source>
        <dbReference type="ARBA" id="ARBA00022801"/>
    </source>
</evidence>
<dbReference type="GO" id="GO:0005634">
    <property type="term" value="C:nucleus"/>
    <property type="evidence" value="ECO:0007669"/>
    <property type="project" value="UniProtKB-UniRule"/>
</dbReference>
<keyword evidence="6" id="KW-0378">Hydrolase</keyword>
<protein>
    <recommendedName>
        <fullName evidence="4">DNA-3-methyladenine glycosylase II</fullName>
        <ecNumber evidence="4">3.2.2.21</ecNumber>
    </recommendedName>
    <alternativeName>
        <fullName evidence="8">3-methyladenine DNA glycosidase</fullName>
    </alternativeName>
</protein>
<keyword evidence="9" id="KW-0539">Nucleus</keyword>
<evidence type="ECO:0000313" key="12">
    <source>
        <dbReference type="EMBL" id="CAG9310327.1"/>
    </source>
</evidence>
<evidence type="ECO:0000256" key="4">
    <source>
        <dbReference type="ARBA" id="ARBA00012000"/>
    </source>
</evidence>
<reference evidence="12" key="1">
    <citation type="submission" date="2021-09" db="EMBL/GenBank/DDBJ databases">
        <authorList>
            <consortium name="AG Swart"/>
            <person name="Singh M."/>
            <person name="Singh A."/>
            <person name="Seah K."/>
            <person name="Emmerich C."/>
        </authorList>
    </citation>
    <scope>NUCLEOTIDE SEQUENCE</scope>
    <source>
        <strain evidence="12">ATCC30299</strain>
    </source>
</reference>
<dbReference type="InterPro" id="IPR036995">
    <property type="entry name" value="MPG_sf"/>
</dbReference>
<feature type="domain" description="HMG box" evidence="11">
    <location>
        <begin position="20"/>
        <end position="73"/>
    </location>
</feature>
<dbReference type="InterPro" id="IPR003180">
    <property type="entry name" value="MPG"/>
</dbReference>
<name>A0AAU9IAH2_9CILI</name>
<evidence type="ECO:0000256" key="7">
    <source>
        <dbReference type="ARBA" id="ARBA00023204"/>
    </source>
</evidence>
<dbReference type="NCBIfam" id="TIGR00567">
    <property type="entry name" value="3mg"/>
    <property type="match status" value="1"/>
</dbReference>
<dbReference type="CDD" id="cd00540">
    <property type="entry name" value="AAG"/>
    <property type="match status" value="1"/>
</dbReference>
<dbReference type="GO" id="GO:0003905">
    <property type="term" value="F:alkylbase DNA N-glycosylase activity"/>
    <property type="evidence" value="ECO:0007669"/>
    <property type="project" value="UniProtKB-EC"/>
</dbReference>
<dbReference type="InterPro" id="IPR009071">
    <property type="entry name" value="HMG_box_dom"/>
</dbReference>
<accession>A0AAU9IAH2</accession>
<evidence type="ECO:0000256" key="1">
    <source>
        <dbReference type="ARBA" id="ARBA00000086"/>
    </source>
</evidence>
<dbReference type="Gene3D" id="3.10.300.10">
    <property type="entry name" value="Methylpurine-DNA glycosylase (MPG)"/>
    <property type="match status" value="1"/>
</dbReference>
<gene>
    <name evidence="12" type="ORF">BSTOLATCC_MIC1179</name>
</gene>
<evidence type="ECO:0000256" key="5">
    <source>
        <dbReference type="ARBA" id="ARBA00022763"/>
    </source>
</evidence>
<keyword evidence="9" id="KW-0238">DNA-binding</keyword>
<feature type="DNA-binding region" description="HMG box" evidence="9">
    <location>
        <begin position="20"/>
        <end position="73"/>
    </location>
</feature>
<dbReference type="PROSITE" id="PS50118">
    <property type="entry name" value="HMG_BOX_2"/>
    <property type="match status" value="1"/>
</dbReference>
<proteinExistence type="inferred from homology"/>
<evidence type="ECO:0000256" key="2">
    <source>
        <dbReference type="ARBA" id="ARBA00002421"/>
    </source>
</evidence>
<dbReference type="Gene3D" id="1.10.30.10">
    <property type="entry name" value="High mobility group box domain"/>
    <property type="match status" value="1"/>
</dbReference>
<dbReference type="SUPFAM" id="SSF47095">
    <property type="entry name" value="HMG-box"/>
    <property type="match status" value="1"/>
</dbReference>
<evidence type="ECO:0000256" key="9">
    <source>
        <dbReference type="PROSITE-ProRule" id="PRU00267"/>
    </source>
</evidence>
<organism evidence="12 13">
    <name type="scientific">Blepharisma stoltei</name>
    <dbReference type="NCBI Taxonomy" id="1481888"/>
    <lineage>
        <taxon>Eukaryota</taxon>
        <taxon>Sar</taxon>
        <taxon>Alveolata</taxon>
        <taxon>Ciliophora</taxon>
        <taxon>Postciliodesmatophora</taxon>
        <taxon>Heterotrichea</taxon>
        <taxon>Heterotrichida</taxon>
        <taxon>Blepharismidae</taxon>
        <taxon>Blepharisma</taxon>
    </lineage>
</organism>
<dbReference type="AlphaFoldDB" id="A0AAU9IAH2"/>
<dbReference type="EMBL" id="CAJZBQ010000002">
    <property type="protein sequence ID" value="CAG9310327.1"/>
    <property type="molecule type" value="Genomic_DNA"/>
</dbReference>
<dbReference type="InterPro" id="IPR036910">
    <property type="entry name" value="HMG_box_dom_sf"/>
</dbReference>
<dbReference type="HAMAP" id="MF_00527">
    <property type="entry name" value="3MGH"/>
    <property type="match status" value="1"/>
</dbReference>
<comment type="function">
    <text evidence="2">Hydrolysis of the deoxyribose N-glycosidic bond to excise 3-methyladenine, and 7-methylguanine from the damaged DNA polymer formed by alkylation lesions.</text>
</comment>
<dbReference type="Pfam" id="PF02245">
    <property type="entry name" value="Pur_DNA_glyco"/>
    <property type="match status" value="1"/>
</dbReference>